<dbReference type="Gene3D" id="3.40.50.1980">
    <property type="entry name" value="Nitrogenase molybdenum iron protein domain"/>
    <property type="match status" value="2"/>
</dbReference>
<feature type="domain" description="Fe/B12 periplasmic-binding" evidence="3">
    <location>
        <begin position="66"/>
        <end position="360"/>
    </location>
</feature>
<accession>A0A0X8X8W4</accession>
<dbReference type="OrthoDB" id="9775594at2"/>
<keyword evidence="1" id="KW-0175">Coiled coil</keyword>
<dbReference type="InterPro" id="IPR050902">
    <property type="entry name" value="ABC_Transporter_SBP"/>
</dbReference>
<dbReference type="KEGG" id="hhk:HH1059_09280"/>
<keyword evidence="5" id="KW-1185">Reference proteome</keyword>
<evidence type="ECO:0000313" key="4">
    <source>
        <dbReference type="EMBL" id="BAU57620.1"/>
    </source>
</evidence>
<feature type="chain" id="PRO_5007071599" evidence="2">
    <location>
        <begin position="29"/>
        <end position="399"/>
    </location>
</feature>
<evidence type="ECO:0000256" key="1">
    <source>
        <dbReference type="SAM" id="Coils"/>
    </source>
</evidence>
<dbReference type="PROSITE" id="PS50983">
    <property type="entry name" value="FE_B12_PBP"/>
    <property type="match status" value="1"/>
</dbReference>
<dbReference type="Proteomes" id="UP000218890">
    <property type="component" value="Chromosome"/>
</dbReference>
<evidence type="ECO:0000313" key="5">
    <source>
        <dbReference type="Proteomes" id="UP000218890"/>
    </source>
</evidence>
<dbReference type="Pfam" id="PF01497">
    <property type="entry name" value="Peripla_BP_2"/>
    <property type="match status" value="1"/>
</dbReference>
<dbReference type="EMBL" id="AP017372">
    <property type="protein sequence ID" value="BAU57620.1"/>
    <property type="molecule type" value="Genomic_DNA"/>
</dbReference>
<gene>
    <name evidence="4" type="ORF">HH1059_09280</name>
</gene>
<sequence length="399" mass="44398">MQPKQRRLPSWIAIPVGALLLLWASTGCDDFKPTEQATPDVESSSETQTVEDMLGRSVEIPAEVERVATVNVDAFRMTLHLDAGEKLVGIPSDMFGSRFSEDKTIEARAFDGLENTPKIGGGQPGSEISLEKIVSVEPDVFLFWAFSRGDSAEAMANRADQIQQQLGIPVIAVNTLGRDREEEQIYAEIEQAYQLMGAVLDREERASSLVEDYFTEVEQIQERIAEHRKSAAAEQGKEAQELAAPRVYMAHRSNLFNNVAFYLPIEQLDADNVATARRGRDGEISAEQLLAWDPEYIFLHTPSQTSRVAASEIGEDSSLAQISAVQDGNIYRFKGTYMGWDLATGLIDLIHMGKILYPEAFDDIDTAQRGEQILNKFYGQEGLFEHLNEQSSLLENTSK</sequence>
<dbReference type="PROSITE" id="PS51257">
    <property type="entry name" value="PROKAR_LIPOPROTEIN"/>
    <property type="match status" value="1"/>
</dbReference>
<feature type="coiled-coil region" evidence="1">
    <location>
        <begin position="210"/>
        <end position="237"/>
    </location>
</feature>
<dbReference type="InterPro" id="IPR002491">
    <property type="entry name" value="ABC_transptr_periplasmic_BD"/>
</dbReference>
<evidence type="ECO:0000259" key="3">
    <source>
        <dbReference type="PROSITE" id="PS50983"/>
    </source>
</evidence>
<feature type="signal peptide" evidence="2">
    <location>
        <begin position="1"/>
        <end position="28"/>
    </location>
</feature>
<dbReference type="RefSeq" id="WP_096408825.1">
    <property type="nucleotide sequence ID" value="NZ_AP017372.2"/>
</dbReference>
<protein>
    <submittedName>
        <fullName evidence="4">Iron(III) ABC transporter</fullName>
    </submittedName>
</protein>
<organism evidence="4 5">
    <name type="scientific">Halorhodospira halochloris</name>
    <name type="common">Ectothiorhodospira halochloris</name>
    <dbReference type="NCBI Taxonomy" id="1052"/>
    <lineage>
        <taxon>Bacteria</taxon>
        <taxon>Pseudomonadati</taxon>
        <taxon>Pseudomonadota</taxon>
        <taxon>Gammaproteobacteria</taxon>
        <taxon>Chromatiales</taxon>
        <taxon>Ectothiorhodospiraceae</taxon>
        <taxon>Halorhodospira</taxon>
    </lineage>
</organism>
<proteinExistence type="predicted"/>
<dbReference type="PANTHER" id="PTHR30535">
    <property type="entry name" value="VITAMIN B12-BINDING PROTEIN"/>
    <property type="match status" value="1"/>
</dbReference>
<dbReference type="PANTHER" id="PTHR30535:SF34">
    <property type="entry name" value="MOLYBDATE-BINDING PROTEIN MOLA"/>
    <property type="match status" value="1"/>
</dbReference>
<keyword evidence="2" id="KW-0732">Signal</keyword>
<dbReference type="SUPFAM" id="SSF53807">
    <property type="entry name" value="Helical backbone' metal receptor"/>
    <property type="match status" value="1"/>
</dbReference>
<evidence type="ECO:0000256" key="2">
    <source>
        <dbReference type="SAM" id="SignalP"/>
    </source>
</evidence>
<reference evidence="4" key="1">
    <citation type="submission" date="2016-02" db="EMBL/GenBank/DDBJ databases">
        <title>Halorhodospira halochloris DSM-1059 complete genome, version 2.</title>
        <authorList>
            <person name="Tsukatani Y."/>
        </authorList>
    </citation>
    <scope>NUCLEOTIDE SEQUENCE</scope>
    <source>
        <strain evidence="4">DSM 1059</strain>
    </source>
</reference>
<name>A0A0X8X8W4_HALHR</name>
<dbReference type="AlphaFoldDB" id="A0A0X8X8W4"/>